<dbReference type="EMBL" id="CADCWE010000239">
    <property type="protein sequence ID" value="CAA9560192.1"/>
    <property type="molecule type" value="Genomic_DNA"/>
</dbReference>
<name>A0A6J4UWC5_9BACT</name>
<reference evidence="2" key="1">
    <citation type="submission" date="2020-02" db="EMBL/GenBank/DDBJ databases">
        <authorList>
            <person name="Meier V. D."/>
        </authorList>
    </citation>
    <scope>NUCLEOTIDE SEQUENCE</scope>
    <source>
        <strain evidence="2">AVDCRST_MAG73</strain>
    </source>
</reference>
<proteinExistence type="predicted"/>
<dbReference type="AlphaFoldDB" id="A0A6J4UWC5"/>
<organism evidence="2">
    <name type="scientific">uncultured Thermomicrobiales bacterium</name>
    <dbReference type="NCBI Taxonomy" id="1645740"/>
    <lineage>
        <taxon>Bacteria</taxon>
        <taxon>Pseudomonadati</taxon>
        <taxon>Thermomicrobiota</taxon>
        <taxon>Thermomicrobia</taxon>
        <taxon>Thermomicrobiales</taxon>
        <taxon>environmental samples</taxon>
    </lineage>
</organism>
<feature type="non-terminal residue" evidence="2">
    <location>
        <position position="1"/>
    </location>
</feature>
<feature type="compositionally biased region" description="Basic residues" evidence="1">
    <location>
        <begin position="45"/>
        <end position="54"/>
    </location>
</feature>
<protein>
    <submittedName>
        <fullName evidence="2">Uncharacterized protein</fullName>
    </submittedName>
</protein>
<feature type="region of interest" description="Disordered" evidence="1">
    <location>
        <begin position="1"/>
        <end position="54"/>
    </location>
</feature>
<evidence type="ECO:0000313" key="2">
    <source>
        <dbReference type="EMBL" id="CAA9560192.1"/>
    </source>
</evidence>
<gene>
    <name evidence="2" type="ORF">AVDCRST_MAG73-3630</name>
</gene>
<feature type="non-terminal residue" evidence="2">
    <location>
        <position position="54"/>
    </location>
</feature>
<feature type="compositionally biased region" description="Low complexity" evidence="1">
    <location>
        <begin position="10"/>
        <end position="44"/>
    </location>
</feature>
<evidence type="ECO:0000256" key="1">
    <source>
        <dbReference type="SAM" id="MobiDB-lite"/>
    </source>
</evidence>
<accession>A0A6J4UWC5</accession>
<sequence>ATAPSGTTIPTTRSRPASWPPRTSSASATTSTASTPRPSTTRSSASRRRWRRAG</sequence>